<dbReference type="InterPro" id="IPR006059">
    <property type="entry name" value="SBP"/>
</dbReference>
<keyword evidence="2" id="KW-0813">Transport</keyword>
<dbReference type="PANTHER" id="PTHR30061">
    <property type="entry name" value="MALTOSE-BINDING PERIPLASMIC PROTEIN"/>
    <property type="match status" value="1"/>
</dbReference>
<dbReference type="GO" id="GO:0055052">
    <property type="term" value="C:ATP-binding cassette (ABC) transporter complex, substrate-binding subunit-containing"/>
    <property type="evidence" value="ECO:0007669"/>
    <property type="project" value="TreeGrafter"/>
</dbReference>
<keyword evidence="3 4" id="KW-0732">Signal</keyword>
<dbReference type="Gene3D" id="3.40.190.10">
    <property type="entry name" value="Periplasmic binding protein-like II"/>
    <property type="match status" value="2"/>
</dbReference>
<evidence type="ECO:0000256" key="4">
    <source>
        <dbReference type="SAM" id="SignalP"/>
    </source>
</evidence>
<dbReference type="Proteomes" id="UP000244240">
    <property type="component" value="Unassembled WGS sequence"/>
</dbReference>
<evidence type="ECO:0000256" key="1">
    <source>
        <dbReference type="ARBA" id="ARBA00008520"/>
    </source>
</evidence>
<dbReference type="GO" id="GO:0015768">
    <property type="term" value="P:maltose transport"/>
    <property type="evidence" value="ECO:0007669"/>
    <property type="project" value="TreeGrafter"/>
</dbReference>
<sequence>MLARLLFVCMLLFSTGCSNQSIINGAKVESINEASSTELVVVWHTYGDEETRVFENQLLPMFEKEYPHIKIKAVRQAYNDQLLNTLITRASAKQPPDVVRMDMVWVPQFADLNLLYPISKFSDFNQYSKKFYTQAMETNKYQGEYYGLPLNLNTKVAIYNSQQLKKAGLTKPPRTMEEFLAVVKENDYVIGLRNSSAWNSLSYFVGFGGQLTNPQYTKSSGYLNSPGSIQAVQTMLELFKNGNIDAHFLNEPIDQWNGVLQGQYFMIDEGPWFYSILLNDKQKSSLIHKNTVAAPFPVNENKGSVIGGENLVIMKGTRHLQAAWTFIKWMSQTEVQEVMFRTGLIPTNKEAAHSYDQLDQPFIEPYVKGLEQAYLRPPVDNWSKIEKIYRDYLEKILAEEMGVEEGLNKAAKEIDPLLKE</sequence>
<name>A0A2T6BZ36_9BACL</name>
<dbReference type="GO" id="GO:0042956">
    <property type="term" value="P:maltodextrin transmembrane transport"/>
    <property type="evidence" value="ECO:0007669"/>
    <property type="project" value="TreeGrafter"/>
</dbReference>
<dbReference type="PANTHER" id="PTHR30061:SF50">
    <property type="entry name" value="MALTOSE_MALTODEXTRIN-BINDING PERIPLASMIC PROTEIN"/>
    <property type="match status" value="1"/>
</dbReference>
<dbReference type="Pfam" id="PF13416">
    <property type="entry name" value="SBP_bac_8"/>
    <property type="match status" value="1"/>
</dbReference>
<dbReference type="GO" id="GO:1901982">
    <property type="term" value="F:maltose binding"/>
    <property type="evidence" value="ECO:0007669"/>
    <property type="project" value="TreeGrafter"/>
</dbReference>
<proteinExistence type="inferred from homology"/>
<gene>
    <name evidence="5" type="ORF">C8P63_107123</name>
</gene>
<dbReference type="RefSeq" id="WP_108022620.1">
    <property type="nucleotide sequence ID" value="NZ_QBKR01000007.1"/>
</dbReference>
<evidence type="ECO:0000313" key="5">
    <source>
        <dbReference type="EMBL" id="PTX61328.1"/>
    </source>
</evidence>
<comment type="caution">
    <text evidence="5">The sequence shown here is derived from an EMBL/GenBank/DDBJ whole genome shotgun (WGS) entry which is preliminary data.</text>
</comment>
<accession>A0A2T6BZ36</accession>
<organism evidence="5 6">
    <name type="scientific">Melghirimyces profundicolus</name>
    <dbReference type="NCBI Taxonomy" id="1242148"/>
    <lineage>
        <taxon>Bacteria</taxon>
        <taxon>Bacillati</taxon>
        <taxon>Bacillota</taxon>
        <taxon>Bacilli</taxon>
        <taxon>Bacillales</taxon>
        <taxon>Thermoactinomycetaceae</taxon>
        <taxon>Melghirimyces</taxon>
    </lineage>
</organism>
<feature type="chain" id="PRO_5038988492" evidence="4">
    <location>
        <begin position="21"/>
        <end position="420"/>
    </location>
</feature>
<evidence type="ECO:0000256" key="3">
    <source>
        <dbReference type="ARBA" id="ARBA00022729"/>
    </source>
</evidence>
<protein>
    <submittedName>
        <fullName evidence="5">Carbohydrate ABC transporter substrate-binding protein (CUT1 family)</fullName>
    </submittedName>
</protein>
<evidence type="ECO:0000313" key="6">
    <source>
        <dbReference type="Proteomes" id="UP000244240"/>
    </source>
</evidence>
<keyword evidence="6" id="KW-1185">Reference proteome</keyword>
<feature type="signal peptide" evidence="4">
    <location>
        <begin position="1"/>
        <end position="20"/>
    </location>
</feature>
<comment type="similarity">
    <text evidence="1">Belongs to the bacterial solute-binding protein 1 family.</text>
</comment>
<evidence type="ECO:0000256" key="2">
    <source>
        <dbReference type="ARBA" id="ARBA00022448"/>
    </source>
</evidence>
<reference evidence="5 6" key="1">
    <citation type="submission" date="2018-04" db="EMBL/GenBank/DDBJ databases">
        <title>Genomic Encyclopedia of Archaeal and Bacterial Type Strains, Phase II (KMG-II): from individual species to whole genera.</title>
        <authorList>
            <person name="Goeker M."/>
        </authorList>
    </citation>
    <scope>NUCLEOTIDE SEQUENCE [LARGE SCALE GENOMIC DNA]</scope>
    <source>
        <strain evidence="5 6">DSM 45787</strain>
    </source>
</reference>
<dbReference type="SUPFAM" id="SSF53850">
    <property type="entry name" value="Periplasmic binding protein-like II"/>
    <property type="match status" value="1"/>
</dbReference>
<dbReference type="OrthoDB" id="9795467at2"/>
<dbReference type="EMBL" id="QBKR01000007">
    <property type="protein sequence ID" value="PTX61328.1"/>
    <property type="molecule type" value="Genomic_DNA"/>
</dbReference>
<dbReference type="AlphaFoldDB" id="A0A2T6BZ36"/>
<dbReference type="PROSITE" id="PS51257">
    <property type="entry name" value="PROKAR_LIPOPROTEIN"/>
    <property type="match status" value="1"/>
</dbReference>